<keyword evidence="1" id="KW-0378">Hydrolase</keyword>
<dbReference type="GO" id="GO:0004519">
    <property type="term" value="F:endonuclease activity"/>
    <property type="evidence" value="ECO:0007669"/>
    <property type="project" value="UniProtKB-KW"/>
</dbReference>
<accession>A0ABW3AKA9</accession>
<organism evidence="1 2">
    <name type="scientific">Microbacterium insulae</name>
    <dbReference type="NCBI Taxonomy" id="483014"/>
    <lineage>
        <taxon>Bacteria</taxon>
        <taxon>Bacillati</taxon>
        <taxon>Actinomycetota</taxon>
        <taxon>Actinomycetes</taxon>
        <taxon>Micrococcales</taxon>
        <taxon>Microbacteriaceae</taxon>
        <taxon>Microbacterium</taxon>
    </lineage>
</organism>
<evidence type="ECO:0000313" key="1">
    <source>
        <dbReference type="EMBL" id="MFD0791393.1"/>
    </source>
</evidence>
<protein>
    <submittedName>
        <fullName evidence="1">Endonuclease/exonuclease/phosphatase family protein</fullName>
    </submittedName>
</protein>
<dbReference type="EMBL" id="JBHTII010000002">
    <property type="protein sequence ID" value="MFD0791393.1"/>
    <property type="molecule type" value="Genomic_DNA"/>
</dbReference>
<dbReference type="CDD" id="cd10283">
    <property type="entry name" value="MnuA_DNase1-like"/>
    <property type="match status" value="1"/>
</dbReference>
<name>A0ABW3AKA9_9MICO</name>
<keyword evidence="1" id="KW-0540">Nuclease</keyword>
<dbReference type="Proteomes" id="UP001597055">
    <property type="component" value="Unassembled WGS sequence"/>
</dbReference>
<proteinExistence type="predicted"/>
<evidence type="ECO:0000313" key="2">
    <source>
        <dbReference type="Proteomes" id="UP001597055"/>
    </source>
</evidence>
<dbReference type="SUPFAM" id="SSF56219">
    <property type="entry name" value="DNase I-like"/>
    <property type="match status" value="1"/>
</dbReference>
<keyword evidence="1" id="KW-0255">Endonuclease</keyword>
<keyword evidence="2" id="KW-1185">Reference proteome</keyword>
<dbReference type="Gene3D" id="3.60.10.10">
    <property type="entry name" value="Endonuclease/exonuclease/phosphatase"/>
    <property type="match status" value="1"/>
</dbReference>
<comment type="caution">
    <text evidence="1">The sequence shown here is derived from an EMBL/GenBank/DDBJ whole genome shotgun (WGS) entry which is preliminary data.</text>
</comment>
<sequence>MGTNYSGVKRLAAEDAAAGRRCADRLLAMRERLRPLRDRRDDTRLLLATWNIRDFDSGRFGMGPRLPETFFYLAEMLSSFDLVAVQEVSRDLAPLERVIGTLGPDWDYIATDITEGRSGNGERMAFLYNRDRVRFRNIAGEIVLPEGQLVVGNSGAGADAADRGLQFARSPFLVSFSSGWFRFSLCTVHIYFGEDSGAALERRIGEIDRLAAFLAKRQDDAPRPVGGGIGAVENVIALGDFNVVSPEHRTMQALLRHGFEVPAAIDGSRIPDRDHFYDQIATRVRDDRFEVTAGGIENPFADVFRDEDLEAYRPHFARTVPEGADENAVLAAYRKWRTWQMSDHSPLWVEIRTDFSDAYLRPLAAA</sequence>
<dbReference type="InterPro" id="IPR036691">
    <property type="entry name" value="Endo/exonu/phosph_ase_sf"/>
</dbReference>
<dbReference type="RefSeq" id="WP_204979158.1">
    <property type="nucleotide sequence ID" value="NZ_JBHTII010000002.1"/>
</dbReference>
<reference evidence="2" key="1">
    <citation type="journal article" date="2019" name="Int. J. Syst. Evol. Microbiol.">
        <title>The Global Catalogue of Microorganisms (GCM) 10K type strain sequencing project: providing services to taxonomists for standard genome sequencing and annotation.</title>
        <authorList>
            <consortium name="The Broad Institute Genomics Platform"/>
            <consortium name="The Broad Institute Genome Sequencing Center for Infectious Disease"/>
            <person name="Wu L."/>
            <person name="Ma J."/>
        </authorList>
    </citation>
    <scope>NUCLEOTIDE SEQUENCE [LARGE SCALE GENOMIC DNA]</scope>
    <source>
        <strain evidence="2">CCUG 54523</strain>
    </source>
</reference>
<gene>
    <name evidence="1" type="ORF">ACFQ0P_13385</name>
</gene>